<sequence>MTAIQAPTHYTGIYVSDVWQNCYLISRDLLTSYDLADSECVMHCPLQAEYFLRQIEPVIARQQILLDLYRYAHMGAAPQKIAAPEQLLKSVAEIVSSGELRVFKVRDGHEVSD</sequence>
<evidence type="ECO:0000313" key="2">
    <source>
        <dbReference type="Proteomes" id="UP001336314"/>
    </source>
</evidence>
<proteinExistence type="predicted"/>
<protein>
    <submittedName>
        <fullName evidence="1">Uncharacterized protein</fullName>
    </submittedName>
</protein>
<name>A0ABU7J2J0_9GAMM</name>
<accession>A0ABU7J2J0</accession>
<dbReference type="RefSeq" id="WP_330127782.1">
    <property type="nucleotide sequence ID" value="NZ_JAUHLI010000003.1"/>
</dbReference>
<gene>
    <name evidence="1" type="ORF">QWY20_04185</name>
</gene>
<evidence type="ECO:0000313" key="1">
    <source>
        <dbReference type="EMBL" id="MEE2000642.1"/>
    </source>
</evidence>
<dbReference type="Proteomes" id="UP001336314">
    <property type="component" value="Unassembled WGS sequence"/>
</dbReference>
<keyword evidence="2" id="KW-1185">Reference proteome</keyword>
<dbReference type="EMBL" id="JAUHLI010000003">
    <property type="protein sequence ID" value="MEE2000642.1"/>
    <property type="molecule type" value="Genomic_DNA"/>
</dbReference>
<organism evidence="1 2">
    <name type="scientific">Alkalimonas cellulosilytica</name>
    <dbReference type="NCBI Taxonomy" id="3058395"/>
    <lineage>
        <taxon>Bacteria</taxon>
        <taxon>Pseudomonadati</taxon>
        <taxon>Pseudomonadota</taxon>
        <taxon>Gammaproteobacteria</taxon>
        <taxon>Alkalimonas</taxon>
    </lineage>
</organism>
<reference evidence="1 2" key="1">
    <citation type="submission" date="2023-07" db="EMBL/GenBank/DDBJ databases">
        <title>Alkalimonas sp., MEB108 novel, alkaliphilic bacterium isolated from Lonar Lake, India.</title>
        <authorList>
            <person name="Joshi A."/>
            <person name="Thite S."/>
        </authorList>
    </citation>
    <scope>NUCLEOTIDE SEQUENCE [LARGE SCALE GENOMIC DNA]</scope>
    <source>
        <strain evidence="1 2">MEB108</strain>
    </source>
</reference>
<comment type="caution">
    <text evidence="1">The sequence shown here is derived from an EMBL/GenBank/DDBJ whole genome shotgun (WGS) entry which is preliminary data.</text>
</comment>